<feature type="chain" id="PRO_5047077629" evidence="2">
    <location>
        <begin position="27"/>
        <end position="254"/>
    </location>
</feature>
<reference evidence="3" key="1">
    <citation type="submission" date="2023-09" db="EMBL/GenBank/DDBJ databases">
        <authorList>
            <consortium name="CW5 consortium"/>
            <person name="Lu C.-W."/>
        </authorList>
    </citation>
    <scope>NUCLEOTIDE SEQUENCE</scope>
    <source>
        <strain evidence="3">KPS</strain>
    </source>
</reference>
<evidence type="ECO:0000256" key="2">
    <source>
        <dbReference type="SAM" id="SignalP"/>
    </source>
</evidence>
<sequence length="254" mass="26151">MRRTHPLRIVSGVLLCLCLLAATARADDGGVALAVKPGDIVIGTSYTGTTLHFSGEAPRGSAIVARFTGASGDLALRQKGKAFGLLWMNMGTVHLHDVPSVYLVTSSRPLADIGGTGLGLDAVRAGVKQEGGAAPANAEPLDVPAELVRLKQQDGLYREGVSGITVTDDGAFSAELAIPSRMSPGTYTVEVFALRDGQVVGSTSVPVRAELVGAPAWLAHMAFDRGLLYGVLATLVAILAGLAVGLVFQSKGAH</sequence>
<keyword evidence="4" id="KW-1185">Reference proteome</keyword>
<proteinExistence type="predicted"/>
<evidence type="ECO:0000256" key="1">
    <source>
        <dbReference type="SAM" id="Phobius"/>
    </source>
</evidence>
<dbReference type="InterPro" id="IPR019088">
    <property type="entry name" value="CHP02186-rel_TM"/>
</dbReference>
<organism evidence="3 4">
    <name type="scientific">Nitratidesulfovibrio liaohensis</name>
    <dbReference type="NCBI Taxonomy" id="2604158"/>
    <lineage>
        <taxon>Bacteria</taxon>
        <taxon>Pseudomonadati</taxon>
        <taxon>Thermodesulfobacteriota</taxon>
        <taxon>Desulfovibrionia</taxon>
        <taxon>Desulfovibrionales</taxon>
        <taxon>Desulfovibrionaceae</taxon>
        <taxon>Nitratidesulfovibrio</taxon>
    </lineage>
</organism>
<evidence type="ECO:0000313" key="4">
    <source>
        <dbReference type="Proteomes" id="UP001180616"/>
    </source>
</evidence>
<dbReference type="EMBL" id="CP133659">
    <property type="protein sequence ID" value="WMW66905.1"/>
    <property type="molecule type" value="Genomic_DNA"/>
</dbReference>
<name>A0ABY9R5A5_9BACT</name>
<dbReference type="RefSeq" id="WP_309542760.1">
    <property type="nucleotide sequence ID" value="NZ_CP133659.1"/>
</dbReference>
<dbReference type="Proteomes" id="UP001180616">
    <property type="component" value="Chromosome"/>
</dbReference>
<gene>
    <name evidence="3" type="ORF">KPS_001533</name>
</gene>
<feature type="signal peptide" evidence="2">
    <location>
        <begin position="1"/>
        <end position="26"/>
    </location>
</feature>
<evidence type="ECO:0000313" key="3">
    <source>
        <dbReference type="EMBL" id="WMW66905.1"/>
    </source>
</evidence>
<keyword evidence="1" id="KW-0472">Membrane</keyword>
<dbReference type="Pfam" id="PF09608">
    <property type="entry name" value="Alph_Pro_TM"/>
    <property type="match status" value="1"/>
</dbReference>
<keyword evidence="2" id="KW-0732">Signal</keyword>
<keyword evidence="1" id="KW-0812">Transmembrane</keyword>
<feature type="transmembrane region" description="Helical" evidence="1">
    <location>
        <begin position="227"/>
        <end position="248"/>
    </location>
</feature>
<protein>
    <submittedName>
        <fullName evidence="3">TIGR02186 family protein</fullName>
    </submittedName>
</protein>
<accession>A0ABY9R5A5</accession>
<keyword evidence="1" id="KW-1133">Transmembrane helix</keyword>